<organism evidence="1 2">
    <name type="scientific">Streptomyces morookaense</name>
    <name type="common">Streptoverticillium morookaense</name>
    <dbReference type="NCBI Taxonomy" id="1970"/>
    <lineage>
        <taxon>Bacteria</taxon>
        <taxon>Bacillati</taxon>
        <taxon>Actinomycetota</taxon>
        <taxon>Actinomycetes</taxon>
        <taxon>Kitasatosporales</taxon>
        <taxon>Streptomycetaceae</taxon>
        <taxon>Streptomyces</taxon>
    </lineage>
</organism>
<dbReference type="AlphaFoldDB" id="A0A7Y7B486"/>
<gene>
    <name evidence="1" type="ORF">HG542_12815</name>
</gene>
<evidence type="ECO:0000313" key="2">
    <source>
        <dbReference type="Proteomes" id="UP000587462"/>
    </source>
</evidence>
<dbReference type="EMBL" id="JABBXF010000025">
    <property type="protein sequence ID" value="NVK78549.1"/>
    <property type="molecule type" value="Genomic_DNA"/>
</dbReference>
<accession>A0A7Y7B486</accession>
<sequence length="344" mass="36685">MSAPRHALRVIKKSARIALRRSPVLKVGAAVRDGVRSGVATGRDTLVDSVLMPAAHGSAARVRYAAVLDGHTLNLHAELPAGTPEDAPARLVLAQGATELRADARTHRDDAGRPCVSATVLLGDTIGGLPLGTGRWTLALELDAAPAPVRLRLLGDGAPGFSGPTRALAVCPHTGRRHHMGITASGQLRLTVAPAVSRAEVLRIERSFTGAGLLFAVHGPAADATRGARPVVEVVEQQRRRVLRRTAEPLPGDDSAWRVSVPLADMTGTSGRQVWTFRLPVRNRRGRALDLGRRDHDLRTPRKVLTPAAFTVRAADGTFVQVKPQYTRRGALQLVCTPRTSVTP</sequence>
<dbReference type="RefSeq" id="WP_171080765.1">
    <property type="nucleotide sequence ID" value="NZ_BNBU01000005.1"/>
</dbReference>
<dbReference type="Proteomes" id="UP000587462">
    <property type="component" value="Unassembled WGS sequence"/>
</dbReference>
<proteinExistence type="predicted"/>
<comment type="caution">
    <text evidence="1">The sequence shown here is derived from an EMBL/GenBank/DDBJ whole genome shotgun (WGS) entry which is preliminary data.</text>
</comment>
<keyword evidence="2" id="KW-1185">Reference proteome</keyword>
<protein>
    <submittedName>
        <fullName evidence="1">Uncharacterized protein</fullName>
    </submittedName>
</protein>
<evidence type="ECO:0000313" key="1">
    <source>
        <dbReference type="EMBL" id="NVK78549.1"/>
    </source>
</evidence>
<name>A0A7Y7B486_STRMO</name>
<reference evidence="1 2" key="1">
    <citation type="submission" date="2020-04" db="EMBL/GenBank/DDBJ databases">
        <title>Draft Genome Sequence of Streptomyces morookaense DSM 40503, an 8-azaguanine-producing strain.</title>
        <authorList>
            <person name="Qi J."/>
            <person name="Gao J.-M."/>
        </authorList>
    </citation>
    <scope>NUCLEOTIDE SEQUENCE [LARGE SCALE GENOMIC DNA]</scope>
    <source>
        <strain evidence="1 2">DSM 40503</strain>
    </source>
</reference>